<sequence length="268" mass="30663">MGNDGGVIAVKRKFMRHAQGEKKQEKAEQELVRRQKIQHCALSEEPLREPIVACRLGNLYNKQVLLEHLLARTIPDQFQHIKSLRDVVSCNFSQKDNVKSDQIDTKKQAFYHCPISMVEFNGCHQFVVLESCGCVISAKAWKELRSKECLVCGTQLTKVKTIPLFLSGEEYKAKQQQLLNQRAKKDKRAHCGKETAHNELKQIKKRKLESDEVRQEIASRSITNNVTDFVKNEKIKNAVFASLFKSGQEKKNPNDLMMTVGGMRYTLS</sequence>
<evidence type="ECO:0000313" key="3">
    <source>
        <dbReference type="Proteomes" id="UP000053237"/>
    </source>
</evidence>
<dbReference type="InterPro" id="IPR027799">
    <property type="entry name" value="Rtf2_RING-finger"/>
</dbReference>
<dbReference type="Pfam" id="PF04641">
    <property type="entry name" value="Rtf2"/>
    <property type="match status" value="1"/>
</dbReference>
<comment type="similarity">
    <text evidence="1">Belongs to the rtf2 family.</text>
</comment>
<accession>A0A024GCM6</accession>
<dbReference type="PANTHER" id="PTHR12775:SF0">
    <property type="entry name" value="REPLICATION TERMINATION FACTOR 2"/>
    <property type="match status" value="1"/>
</dbReference>
<dbReference type="FunCoup" id="A0A024GCM6">
    <property type="interactions" value="568"/>
</dbReference>
<keyword evidence="3" id="KW-1185">Reference proteome</keyword>
<proteinExistence type="inferred from homology"/>
<dbReference type="InterPro" id="IPR006735">
    <property type="entry name" value="Rtf2"/>
</dbReference>
<protein>
    <submittedName>
        <fullName evidence="2">Uncharacterized protein</fullName>
    </submittedName>
</protein>
<dbReference type="AlphaFoldDB" id="A0A024GCM6"/>
<comment type="caution">
    <text evidence="2">The sequence shown here is derived from an EMBL/GenBank/DDBJ whole genome shotgun (WGS) entry which is preliminary data.</text>
</comment>
<dbReference type="CDD" id="cd16653">
    <property type="entry name" value="RING-like_Rtf2"/>
    <property type="match status" value="1"/>
</dbReference>
<name>A0A024GCM6_9STRA</name>
<evidence type="ECO:0000256" key="1">
    <source>
        <dbReference type="ARBA" id="ARBA00009885"/>
    </source>
</evidence>
<evidence type="ECO:0000313" key="2">
    <source>
        <dbReference type="EMBL" id="CCI44614.1"/>
    </source>
</evidence>
<dbReference type="OrthoDB" id="247013at2759"/>
<dbReference type="GO" id="GO:0005634">
    <property type="term" value="C:nucleus"/>
    <property type="evidence" value="ECO:0007669"/>
    <property type="project" value="TreeGrafter"/>
</dbReference>
<dbReference type="GO" id="GO:0006274">
    <property type="term" value="P:DNA replication termination"/>
    <property type="evidence" value="ECO:0007669"/>
    <property type="project" value="TreeGrafter"/>
</dbReference>
<gene>
    <name evidence="2" type="ORF">BN9_054230</name>
</gene>
<reference evidence="2 3" key="1">
    <citation type="submission" date="2012-05" db="EMBL/GenBank/DDBJ databases">
        <title>Recombination and specialization in a pathogen metapopulation.</title>
        <authorList>
            <person name="Gardiner A."/>
            <person name="Kemen E."/>
            <person name="Schultz-Larsen T."/>
            <person name="MacLean D."/>
            <person name="Van Oosterhout C."/>
            <person name="Jones J.D.G."/>
        </authorList>
    </citation>
    <scope>NUCLEOTIDE SEQUENCE [LARGE SCALE GENOMIC DNA]</scope>
    <source>
        <strain evidence="2 3">Ac Nc2</strain>
    </source>
</reference>
<dbReference type="EMBL" id="CAIX01000074">
    <property type="protein sequence ID" value="CCI44614.1"/>
    <property type="molecule type" value="Genomic_DNA"/>
</dbReference>
<dbReference type="Proteomes" id="UP000053237">
    <property type="component" value="Unassembled WGS sequence"/>
</dbReference>
<organism evidence="2 3">
    <name type="scientific">Albugo candida</name>
    <dbReference type="NCBI Taxonomy" id="65357"/>
    <lineage>
        <taxon>Eukaryota</taxon>
        <taxon>Sar</taxon>
        <taxon>Stramenopiles</taxon>
        <taxon>Oomycota</taxon>
        <taxon>Peronosporomycetes</taxon>
        <taxon>Albuginales</taxon>
        <taxon>Albuginaceae</taxon>
        <taxon>Albugo</taxon>
    </lineage>
</organism>
<dbReference type="STRING" id="65357.A0A024GCM6"/>
<dbReference type="InParanoid" id="A0A024GCM6"/>
<dbReference type="PANTHER" id="PTHR12775">
    <property type="entry name" value="PROTEIN C20ORF43 HOMOLOG"/>
    <property type="match status" value="1"/>
</dbReference>